<gene>
    <name evidence="2" type="ORF">SAMN05443668_13325</name>
</gene>
<keyword evidence="1" id="KW-0812">Transmembrane</keyword>
<evidence type="ECO:0000313" key="2">
    <source>
        <dbReference type="EMBL" id="SHN48078.1"/>
    </source>
</evidence>
<evidence type="ECO:0000313" key="3">
    <source>
        <dbReference type="Proteomes" id="UP000184440"/>
    </source>
</evidence>
<sequence>MSFTPFLIPVLLGLIVGAVLHFSIRSGQERRAWGDRRSVLSAADRREIRQSLRHGRPVSDRALAVPAIRFGEEVAASNGRARFWISPPRWIWIAGRIFFPTLGALALVIGLVDGDRGTVASGVVLLALTVLYLPVTVRWTVARREANERQLRTSIEANRLLAAS</sequence>
<name>A0A1M7RPU7_9ACTN</name>
<reference evidence="2 3" key="1">
    <citation type="submission" date="2016-11" db="EMBL/GenBank/DDBJ databases">
        <authorList>
            <person name="Jaros S."/>
            <person name="Januszkiewicz K."/>
            <person name="Wedrychowicz H."/>
        </authorList>
    </citation>
    <scope>NUCLEOTIDE SEQUENCE [LARGE SCALE GENOMIC DNA]</scope>
    <source>
        <strain evidence="2 3">DSM 46144</strain>
    </source>
</reference>
<keyword evidence="1" id="KW-0472">Membrane</keyword>
<feature type="transmembrane region" description="Helical" evidence="1">
    <location>
        <begin position="90"/>
        <end position="112"/>
    </location>
</feature>
<organism evidence="2 3">
    <name type="scientific">Cryptosporangium aurantiacum</name>
    <dbReference type="NCBI Taxonomy" id="134849"/>
    <lineage>
        <taxon>Bacteria</taxon>
        <taxon>Bacillati</taxon>
        <taxon>Actinomycetota</taxon>
        <taxon>Actinomycetes</taxon>
        <taxon>Cryptosporangiales</taxon>
        <taxon>Cryptosporangiaceae</taxon>
        <taxon>Cryptosporangium</taxon>
    </lineage>
</organism>
<feature type="transmembrane region" description="Helical" evidence="1">
    <location>
        <begin position="118"/>
        <end position="141"/>
    </location>
</feature>
<dbReference type="RefSeq" id="WP_073266528.1">
    <property type="nucleotide sequence ID" value="NZ_FRCS01000033.1"/>
</dbReference>
<proteinExistence type="predicted"/>
<dbReference type="AlphaFoldDB" id="A0A1M7RPU7"/>
<keyword evidence="3" id="KW-1185">Reference proteome</keyword>
<accession>A0A1M7RPU7</accession>
<protein>
    <submittedName>
        <fullName evidence="2">Uncharacterized protein</fullName>
    </submittedName>
</protein>
<evidence type="ECO:0000256" key="1">
    <source>
        <dbReference type="SAM" id="Phobius"/>
    </source>
</evidence>
<keyword evidence="1" id="KW-1133">Transmembrane helix</keyword>
<feature type="transmembrane region" description="Helical" evidence="1">
    <location>
        <begin position="6"/>
        <end position="24"/>
    </location>
</feature>
<dbReference type="Proteomes" id="UP000184440">
    <property type="component" value="Unassembled WGS sequence"/>
</dbReference>
<dbReference type="EMBL" id="FRCS01000033">
    <property type="protein sequence ID" value="SHN48078.1"/>
    <property type="molecule type" value="Genomic_DNA"/>
</dbReference>